<protein>
    <submittedName>
        <fullName evidence="2">Uncharacterized protein</fullName>
    </submittedName>
</protein>
<evidence type="ECO:0000313" key="2">
    <source>
        <dbReference type="EMBL" id="MED6106022.1"/>
    </source>
</evidence>
<dbReference type="InterPro" id="IPR003337">
    <property type="entry name" value="Trehalose_PPase"/>
</dbReference>
<dbReference type="Gene3D" id="3.40.50.2000">
    <property type="entry name" value="Glycogen Phosphorylase B"/>
    <property type="match status" value="2"/>
</dbReference>
<dbReference type="EMBL" id="JASCZI010000002">
    <property type="protein sequence ID" value="MED6106022.1"/>
    <property type="molecule type" value="Genomic_DNA"/>
</dbReference>
<comment type="caution">
    <text evidence="2">The sequence shown here is derived from an EMBL/GenBank/DDBJ whole genome shotgun (WGS) entry which is preliminary data.</text>
</comment>
<gene>
    <name evidence="2" type="ORF">PIB30_000808</name>
</gene>
<organism evidence="2 3">
    <name type="scientific">Stylosanthes scabra</name>
    <dbReference type="NCBI Taxonomy" id="79078"/>
    <lineage>
        <taxon>Eukaryota</taxon>
        <taxon>Viridiplantae</taxon>
        <taxon>Streptophyta</taxon>
        <taxon>Embryophyta</taxon>
        <taxon>Tracheophyta</taxon>
        <taxon>Spermatophyta</taxon>
        <taxon>Magnoliopsida</taxon>
        <taxon>eudicotyledons</taxon>
        <taxon>Gunneridae</taxon>
        <taxon>Pentapetalae</taxon>
        <taxon>rosids</taxon>
        <taxon>fabids</taxon>
        <taxon>Fabales</taxon>
        <taxon>Fabaceae</taxon>
        <taxon>Papilionoideae</taxon>
        <taxon>50 kb inversion clade</taxon>
        <taxon>dalbergioids sensu lato</taxon>
        <taxon>Dalbergieae</taxon>
        <taxon>Pterocarpus clade</taxon>
        <taxon>Stylosanthes</taxon>
    </lineage>
</organism>
<dbReference type="InterPro" id="IPR036412">
    <property type="entry name" value="HAD-like_sf"/>
</dbReference>
<dbReference type="Proteomes" id="UP001341840">
    <property type="component" value="Unassembled WGS sequence"/>
</dbReference>
<dbReference type="PANTHER" id="PTHR10788:SF55">
    <property type="entry name" value="ALPHA,ALPHA-TREHALOSE-PHOSPHATE SYNTHASE [UDP-FORMING] 10-RELATED"/>
    <property type="match status" value="1"/>
</dbReference>
<dbReference type="InterPro" id="IPR001830">
    <property type="entry name" value="Glyco_trans_20"/>
</dbReference>
<dbReference type="Pfam" id="PF00982">
    <property type="entry name" value="Glyco_transf_20"/>
    <property type="match status" value="2"/>
</dbReference>
<keyword evidence="3" id="KW-1185">Reference proteome</keyword>
<dbReference type="SUPFAM" id="SSF56784">
    <property type="entry name" value="HAD-like"/>
    <property type="match status" value="1"/>
</dbReference>
<dbReference type="Gene3D" id="3.30.70.1020">
    <property type="entry name" value="Trehalose-6-phosphate phosphatase related protein, domain 2"/>
    <property type="match status" value="1"/>
</dbReference>
<dbReference type="Gene3D" id="3.40.50.1000">
    <property type="entry name" value="HAD superfamily/HAD-like"/>
    <property type="match status" value="1"/>
</dbReference>
<sequence>MGWLKSALDHPSSLVKAREICNKFNGKKLVLGVDDMDIFKGISLKLLAIEQLLQQYPEFQGELVLVQIVNPPRSNGKNVEEAKKETYITANRINERFGFPGYQPVIIIDHPLPVYEKISYFALADCCIVNAVRDEFMGCSPSLSGAIRVNPWDINGVAEALNLAIKMPGREKQLRHDKHYRYVRSHDLAYWSSSFLRHLEHSCKDHFRNHCCASFRKVSNDEIVSSYRRTSCRALFLDYDGTIVPHSSIVKTPSPEVIAILNNICNDPNNTVFIVSGRGKTTSGEWFQSVWGQQSTWEMSHICTNFAWKKIVEPVMRLYTEATDGSYIETKESALVWHYCDADPDFRSWQAKQLLDHLESVLANEPVVAKKGKHIIEVMPQGITKGLVAEEVLSSMSEIGDDKSDEGHV</sequence>
<dbReference type="InterPro" id="IPR023214">
    <property type="entry name" value="HAD_sf"/>
</dbReference>
<accession>A0ABU6Q2B6</accession>
<name>A0ABU6Q2B6_9FABA</name>
<evidence type="ECO:0000256" key="1">
    <source>
        <dbReference type="ARBA" id="ARBA00005409"/>
    </source>
</evidence>
<evidence type="ECO:0000313" key="3">
    <source>
        <dbReference type="Proteomes" id="UP001341840"/>
    </source>
</evidence>
<dbReference type="Pfam" id="PF02358">
    <property type="entry name" value="Trehalose_PPase"/>
    <property type="match status" value="1"/>
</dbReference>
<reference evidence="2 3" key="1">
    <citation type="journal article" date="2023" name="Plants (Basel)">
        <title>Bridging the Gap: Combining Genomics and Transcriptomics Approaches to Understand Stylosanthes scabra, an Orphan Legume from the Brazilian Caatinga.</title>
        <authorList>
            <person name="Ferreira-Neto J.R.C."/>
            <person name="da Silva M.D."/>
            <person name="Binneck E."/>
            <person name="de Melo N.F."/>
            <person name="da Silva R.H."/>
            <person name="de Melo A.L.T.M."/>
            <person name="Pandolfi V."/>
            <person name="Bustamante F.O."/>
            <person name="Brasileiro-Vidal A.C."/>
            <person name="Benko-Iseppon A.M."/>
        </authorList>
    </citation>
    <scope>NUCLEOTIDE SEQUENCE [LARGE SCALE GENOMIC DNA]</scope>
    <source>
        <tissue evidence="2">Leaves</tissue>
    </source>
</reference>
<dbReference type="PANTHER" id="PTHR10788">
    <property type="entry name" value="TREHALOSE-6-PHOSPHATE SYNTHASE"/>
    <property type="match status" value="1"/>
</dbReference>
<proteinExistence type="inferred from homology"/>
<dbReference type="SUPFAM" id="SSF53756">
    <property type="entry name" value="UDP-Glycosyltransferase/glycogen phosphorylase"/>
    <property type="match status" value="1"/>
</dbReference>
<comment type="similarity">
    <text evidence="1">In the N-terminal section; belongs to the glycosyltransferase 20 family.</text>
</comment>